<keyword evidence="3" id="KW-1185">Reference proteome</keyword>
<evidence type="ECO:0008006" key="4">
    <source>
        <dbReference type="Google" id="ProtNLM"/>
    </source>
</evidence>
<feature type="chain" id="PRO_5040889706" description="Lipoprotein" evidence="1">
    <location>
        <begin position="22"/>
        <end position="368"/>
    </location>
</feature>
<proteinExistence type="predicted"/>
<gene>
    <name evidence="2" type="ORF">NE398_04115</name>
</gene>
<sequence length="368" mass="41235">MKKRNLFKCCLLVIMSFYLLSACTKKENNEKANIDLFNPKEAVKVAENYLNYVKDNNIEEANKLCTEQLISKNKEISTGTSRIIAYAPDNMIESSGSAYVIYNVIRNSASEPKCDLDNYAIKVLKIDDQYKIDEVKSMNKKQVFVRNKSLRMIGEDGGKSDLILTLNNLPKDVYLSENKIMLYKEKAPSEAFGPVSLGYKGQKVAISTIGNNKTFLSIAYIEESKAAQGQGGGESATAGANQNSNISGDLEELVDKPIAKKVIPLDILDNAKIENLVFSREEGYLIVEYLNSNGLNRINVYKTADGELVKLKFNEMFPENKYNITLKSFDKSEITVEVSAKEGRNDINIDVIGEYKANMEEEEVKKNI</sequence>
<evidence type="ECO:0000313" key="2">
    <source>
        <dbReference type="EMBL" id="MDC4239354.1"/>
    </source>
</evidence>
<evidence type="ECO:0000313" key="3">
    <source>
        <dbReference type="Proteomes" id="UP001141183"/>
    </source>
</evidence>
<organism evidence="2 3">
    <name type="scientific">Clostridium tertium</name>
    <dbReference type="NCBI Taxonomy" id="1559"/>
    <lineage>
        <taxon>Bacteria</taxon>
        <taxon>Bacillati</taxon>
        <taxon>Bacillota</taxon>
        <taxon>Clostridia</taxon>
        <taxon>Eubacteriales</taxon>
        <taxon>Clostridiaceae</taxon>
        <taxon>Clostridium</taxon>
    </lineage>
</organism>
<dbReference type="RefSeq" id="WP_142419220.1">
    <property type="nucleotide sequence ID" value="NZ_BAAACM010000013.1"/>
</dbReference>
<protein>
    <recommendedName>
        <fullName evidence="4">Lipoprotein</fullName>
    </recommendedName>
</protein>
<dbReference type="PROSITE" id="PS51257">
    <property type="entry name" value="PROKAR_LIPOPROTEIN"/>
    <property type="match status" value="1"/>
</dbReference>
<dbReference type="EMBL" id="JAMRYU010000003">
    <property type="protein sequence ID" value="MDC4239354.1"/>
    <property type="molecule type" value="Genomic_DNA"/>
</dbReference>
<feature type="signal peptide" evidence="1">
    <location>
        <begin position="1"/>
        <end position="21"/>
    </location>
</feature>
<accession>A0A9X3XJS4</accession>
<comment type="caution">
    <text evidence="2">The sequence shown here is derived from an EMBL/GenBank/DDBJ whole genome shotgun (WGS) entry which is preliminary data.</text>
</comment>
<dbReference type="AlphaFoldDB" id="A0A9X3XJS4"/>
<name>A0A9X3XJS4_9CLOT</name>
<dbReference type="GeneID" id="93043496"/>
<dbReference type="Proteomes" id="UP001141183">
    <property type="component" value="Unassembled WGS sequence"/>
</dbReference>
<keyword evidence="1" id="KW-0732">Signal</keyword>
<evidence type="ECO:0000256" key="1">
    <source>
        <dbReference type="SAM" id="SignalP"/>
    </source>
</evidence>
<reference evidence="2" key="1">
    <citation type="submission" date="2022-05" db="EMBL/GenBank/DDBJ databases">
        <title>Draft genome sequence of Clostridium tertium strain CP3 isolated from Peru.</title>
        <authorList>
            <person name="Hurtado R."/>
            <person name="Lima L."/>
            <person name="Sousa T."/>
            <person name="Jaiswal A.K."/>
            <person name="Tiwari S."/>
            <person name="Maturrano L."/>
            <person name="Brenig B."/>
            <person name="Azevedo V."/>
        </authorList>
    </citation>
    <scope>NUCLEOTIDE SEQUENCE</scope>
    <source>
        <strain evidence="2">CP3</strain>
    </source>
</reference>